<accession>A0ABU6USU1</accession>
<gene>
    <name evidence="2" type="ORF">PIB30_079233</name>
</gene>
<feature type="region of interest" description="Disordered" evidence="1">
    <location>
        <begin position="121"/>
        <end position="152"/>
    </location>
</feature>
<evidence type="ECO:0000313" key="2">
    <source>
        <dbReference type="EMBL" id="MED6163370.1"/>
    </source>
</evidence>
<feature type="non-terminal residue" evidence="2">
    <location>
        <position position="183"/>
    </location>
</feature>
<feature type="compositionally biased region" description="Gly residues" evidence="1">
    <location>
        <begin position="128"/>
        <end position="147"/>
    </location>
</feature>
<organism evidence="2 3">
    <name type="scientific">Stylosanthes scabra</name>
    <dbReference type="NCBI Taxonomy" id="79078"/>
    <lineage>
        <taxon>Eukaryota</taxon>
        <taxon>Viridiplantae</taxon>
        <taxon>Streptophyta</taxon>
        <taxon>Embryophyta</taxon>
        <taxon>Tracheophyta</taxon>
        <taxon>Spermatophyta</taxon>
        <taxon>Magnoliopsida</taxon>
        <taxon>eudicotyledons</taxon>
        <taxon>Gunneridae</taxon>
        <taxon>Pentapetalae</taxon>
        <taxon>rosids</taxon>
        <taxon>fabids</taxon>
        <taxon>Fabales</taxon>
        <taxon>Fabaceae</taxon>
        <taxon>Papilionoideae</taxon>
        <taxon>50 kb inversion clade</taxon>
        <taxon>dalbergioids sensu lato</taxon>
        <taxon>Dalbergieae</taxon>
        <taxon>Pterocarpus clade</taxon>
        <taxon>Stylosanthes</taxon>
    </lineage>
</organism>
<protein>
    <submittedName>
        <fullName evidence="2">Uncharacterized protein</fullName>
    </submittedName>
</protein>
<evidence type="ECO:0000313" key="3">
    <source>
        <dbReference type="Proteomes" id="UP001341840"/>
    </source>
</evidence>
<sequence length="183" mass="20401">MTLTYKNKVVRCSSFAEAWELIHDIFTASSNTRIQSIKTQLRDTKKSGTVSATISKRFGIVSTHYTLWAIPSQNRTMYKPSSMDFQTNSKAKSFLKAYESRLNKKAQTLAVAHIAQTNSNFSSQLGRGATGRGNNSGGARNGRGGRYQGNRPQCQLSGKLGHTVHTCYHRYDPHFQGQPVEHD</sequence>
<keyword evidence="3" id="KW-1185">Reference proteome</keyword>
<evidence type="ECO:0000256" key="1">
    <source>
        <dbReference type="SAM" id="MobiDB-lite"/>
    </source>
</evidence>
<proteinExistence type="predicted"/>
<dbReference type="EMBL" id="JASCZI010121946">
    <property type="protein sequence ID" value="MED6163370.1"/>
    <property type="molecule type" value="Genomic_DNA"/>
</dbReference>
<dbReference type="Proteomes" id="UP001341840">
    <property type="component" value="Unassembled WGS sequence"/>
</dbReference>
<reference evidence="2 3" key="1">
    <citation type="journal article" date="2023" name="Plants (Basel)">
        <title>Bridging the Gap: Combining Genomics and Transcriptomics Approaches to Understand Stylosanthes scabra, an Orphan Legume from the Brazilian Caatinga.</title>
        <authorList>
            <person name="Ferreira-Neto J.R.C."/>
            <person name="da Silva M.D."/>
            <person name="Binneck E."/>
            <person name="de Melo N.F."/>
            <person name="da Silva R.H."/>
            <person name="de Melo A.L.T.M."/>
            <person name="Pandolfi V."/>
            <person name="Bustamante F.O."/>
            <person name="Brasileiro-Vidal A.C."/>
            <person name="Benko-Iseppon A.M."/>
        </authorList>
    </citation>
    <scope>NUCLEOTIDE SEQUENCE [LARGE SCALE GENOMIC DNA]</scope>
    <source>
        <tissue evidence="2">Leaves</tissue>
    </source>
</reference>
<name>A0ABU6USU1_9FABA</name>
<comment type="caution">
    <text evidence="2">The sequence shown here is derived from an EMBL/GenBank/DDBJ whole genome shotgun (WGS) entry which is preliminary data.</text>
</comment>